<name>A0A1J4KBL3_9EUKA</name>
<evidence type="ECO:0000313" key="2">
    <source>
        <dbReference type="EMBL" id="OHT07076.1"/>
    </source>
</evidence>
<dbReference type="VEuPathDB" id="TrichDB:TRFO_05272"/>
<keyword evidence="3" id="KW-1185">Reference proteome</keyword>
<dbReference type="Proteomes" id="UP000179807">
    <property type="component" value="Unassembled WGS sequence"/>
</dbReference>
<feature type="compositionally biased region" description="Low complexity" evidence="1">
    <location>
        <begin position="222"/>
        <end position="234"/>
    </location>
</feature>
<evidence type="ECO:0000313" key="3">
    <source>
        <dbReference type="Proteomes" id="UP000179807"/>
    </source>
</evidence>
<dbReference type="EMBL" id="MLAK01000705">
    <property type="protein sequence ID" value="OHT07076.1"/>
    <property type="molecule type" value="Genomic_DNA"/>
</dbReference>
<dbReference type="GeneID" id="94827103"/>
<organism evidence="2 3">
    <name type="scientific">Tritrichomonas foetus</name>
    <dbReference type="NCBI Taxonomy" id="1144522"/>
    <lineage>
        <taxon>Eukaryota</taxon>
        <taxon>Metamonada</taxon>
        <taxon>Parabasalia</taxon>
        <taxon>Tritrichomonadida</taxon>
        <taxon>Tritrichomonadidae</taxon>
        <taxon>Tritrichomonas</taxon>
    </lineage>
</organism>
<reference evidence="2" key="1">
    <citation type="submission" date="2016-10" db="EMBL/GenBank/DDBJ databases">
        <authorList>
            <person name="Benchimol M."/>
            <person name="Almeida L.G."/>
            <person name="Vasconcelos A.T."/>
            <person name="Perreira-Neves A."/>
            <person name="Rosa I.A."/>
            <person name="Tasca T."/>
            <person name="Bogo M.R."/>
            <person name="de Souza W."/>
        </authorList>
    </citation>
    <scope>NUCLEOTIDE SEQUENCE [LARGE SCALE GENOMIC DNA]</scope>
    <source>
        <strain evidence="2">K</strain>
    </source>
</reference>
<evidence type="ECO:0008006" key="4">
    <source>
        <dbReference type="Google" id="ProtNLM"/>
    </source>
</evidence>
<feature type="compositionally biased region" description="Low complexity" evidence="1">
    <location>
        <begin position="284"/>
        <end position="304"/>
    </location>
</feature>
<feature type="region of interest" description="Disordered" evidence="1">
    <location>
        <begin position="134"/>
        <end position="306"/>
    </location>
</feature>
<sequence length="384" mass="41391">MSIPAEFRAYSFYVQAAIQLESRYPDVAAVMNMCFAQACQDIIDEGGATPEGEQFLEDFLDSHEHPPDGAVDQTKKIADQLFASISKLYNNGKYSQTLVKQFILCKTLYSVLDGSEPEERVRLCTEMNQNIRNALENPGAAPPPQIVQTPAENPQPAYNPPTASAPSPAAPPSYTPPAYTPPSYEPPSYNPPAYSPPAYPSPPSQPGPPVYTPTYEAPPPSAECNAAESTTSSSSDEENDPPIEQIDIPSGLPNNQSDPLIENISIPSGPPQYPSFAQPPAYPTFPQQQQPQQQMMQQMDPTQAVLHSSQSLNNGFDVDGARAFLSQLGYGVDDARKYPPLNQASATAVRAFLDAAIAGLRGNDTARASMLLKEAIRAWSGGNA</sequence>
<dbReference type="PRINTS" id="PR01217">
    <property type="entry name" value="PRICHEXTENSN"/>
</dbReference>
<evidence type="ECO:0000256" key="1">
    <source>
        <dbReference type="SAM" id="MobiDB-lite"/>
    </source>
</evidence>
<proteinExistence type="predicted"/>
<gene>
    <name evidence="2" type="ORF">TRFO_05272</name>
</gene>
<dbReference type="AlphaFoldDB" id="A0A1J4KBL3"/>
<accession>A0A1J4KBL3</accession>
<comment type="caution">
    <text evidence="2">The sequence shown here is derived from an EMBL/GenBank/DDBJ whole genome shotgun (WGS) entry which is preliminary data.</text>
</comment>
<feature type="compositionally biased region" description="Pro residues" evidence="1">
    <location>
        <begin position="168"/>
        <end position="221"/>
    </location>
</feature>
<protein>
    <recommendedName>
        <fullName evidence="4">Vta1/callose synthase N-terminal domain-containing protein</fullName>
    </recommendedName>
</protein>
<dbReference type="RefSeq" id="XP_068360212.1">
    <property type="nucleotide sequence ID" value="XM_068492399.1"/>
</dbReference>